<dbReference type="Pfam" id="PF00753">
    <property type="entry name" value="Lactamase_B"/>
    <property type="match status" value="1"/>
</dbReference>
<feature type="domain" description="Metallo-beta-lactamase" evidence="1">
    <location>
        <begin position="2"/>
        <end position="116"/>
    </location>
</feature>
<evidence type="ECO:0000313" key="3">
    <source>
        <dbReference type="Proteomes" id="UP001238179"/>
    </source>
</evidence>
<dbReference type="RefSeq" id="WP_316411995.1">
    <property type="nucleotide sequence ID" value="NZ_AP027080.1"/>
</dbReference>
<dbReference type="InterPro" id="IPR001279">
    <property type="entry name" value="Metallo-B-lactamas"/>
</dbReference>
<proteinExistence type="predicted"/>
<dbReference type="SUPFAM" id="SSF56281">
    <property type="entry name" value="Metallo-hydrolase/oxidoreductase"/>
    <property type="match status" value="1"/>
</dbReference>
<protein>
    <recommendedName>
        <fullName evidence="1">Metallo-beta-lactamase domain-containing protein</fullName>
    </recommendedName>
</protein>
<dbReference type="EMBL" id="AP027080">
    <property type="protein sequence ID" value="BDU73343.1"/>
    <property type="molecule type" value="Genomic_DNA"/>
</dbReference>
<evidence type="ECO:0000259" key="1">
    <source>
        <dbReference type="Pfam" id="PF00753"/>
    </source>
</evidence>
<reference evidence="3" key="1">
    <citation type="journal article" date="2023" name="Int. J. Syst. Evol. Microbiol.">
        <title>Mesoterricola silvestris gen. nov., sp. nov., Mesoterricola sediminis sp. nov., Geothrix oryzae sp. nov., Geothrix edaphica sp. nov., Geothrix rubra sp. nov., and Geothrix limicola sp. nov., six novel members of Acidobacteriota isolated from soils.</title>
        <authorList>
            <person name="Itoh H."/>
            <person name="Sugisawa Y."/>
            <person name="Mise K."/>
            <person name="Xu Z."/>
            <person name="Kuniyasu M."/>
            <person name="Ushijima N."/>
            <person name="Kawano K."/>
            <person name="Kobayashi E."/>
            <person name="Shiratori Y."/>
            <person name="Masuda Y."/>
            <person name="Senoo K."/>
        </authorList>
    </citation>
    <scope>NUCLEOTIDE SEQUENCE [LARGE SCALE GENOMIC DNA]</scope>
    <source>
        <strain evidence="3">W79</strain>
    </source>
</reference>
<dbReference type="KEGG" id="msil:METEAL_25170"/>
<name>A0AA48KCC2_9BACT</name>
<dbReference type="AlphaFoldDB" id="A0AA48KCC2"/>
<evidence type="ECO:0000313" key="2">
    <source>
        <dbReference type="EMBL" id="BDU73343.1"/>
    </source>
</evidence>
<sequence length="168" mass="17782">MKAILFTHSHDDHTGGSRAFPGAALYALNPHRRDGAGQSAWNRIQGGRAGTESGAGGRRELRLLEDGEVLDLHGDRIEVFGIPGHTYDSCAYLAFGGLFMGDSAAGTFNGRMGSAPPFVSVDRKMNQAGLKRLAARLGGRGGEVRYLAFGHQGPIPGLGPLLEWSASH</sequence>
<dbReference type="InterPro" id="IPR036866">
    <property type="entry name" value="RibonucZ/Hydroxyglut_hydro"/>
</dbReference>
<dbReference type="Gene3D" id="3.60.15.10">
    <property type="entry name" value="Ribonuclease Z/Hydroxyacylglutathione hydrolase-like"/>
    <property type="match status" value="1"/>
</dbReference>
<organism evidence="2 3">
    <name type="scientific">Mesoterricola silvestris</name>
    <dbReference type="NCBI Taxonomy" id="2927979"/>
    <lineage>
        <taxon>Bacteria</taxon>
        <taxon>Pseudomonadati</taxon>
        <taxon>Acidobacteriota</taxon>
        <taxon>Holophagae</taxon>
        <taxon>Holophagales</taxon>
        <taxon>Holophagaceae</taxon>
        <taxon>Mesoterricola</taxon>
    </lineage>
</organism>
<keyword evidence="3" id="KW-1185">Reference proteome</keyword>
<gene>
    <name evidence="2" type="ORF">METEAL_25170</name>
</gene>
<accession>A0AA48KCC2</accession>
<dbReference type="Proteomes" id="UP001238179">
    <property type="component" value="Chromosome"/>
</dbReference>